<accession>A0A841FJX7</accession>
<feature type="domain" description="pPIWI-RE three-gene island" evidence="2">
    <location>
        <begin position="12"/>
        <end position="146"/>
    </location>
</feature>
<dbReference type="Pfam" id="PF18154">
    <property type="entry name" value="pPIWI_RE_REase"/>
    <property type="match status" value="1"/>
</dbReference>
<dbReference type="InterPro" id="IPR041191">
    <property type="entry name" value="pPIWI_RE_Y"/>
</dbReference>
<evidence type="ECO:0000259" key="1">
    <source>
        <dbReference type="Pfam" id="PF18154"/>
    </source>
</evidence>
<dbReference type="InterPro" id="IPR040828">
    <property type="entry name" value="pPIWI_RE_REase"/>
</dbReference>
<keyword evidence="4" id="KW-1185">Reference proteome</keyword>
<evidence type="ECO:0000313" key="4">
    <source>
        <dbReference type="Proteomes" id="UP000548476"/>
    </source>
</evidence>
<name>A0A841FJX7_9ACTN</name>
<dbReference type="AlphaFoldDB" id="A0A841FJX7"/>
<evidence type="ECO:0000259" key="2">
    <source>
        <dbReference type="Pfam" id="PF18156"/>
    </source>
</evidence>
<sequence length="360" mass="39487">MSDPVPLQRDLLHLLASAFVDLSEREAPGEPVYSLQVQRAYNLLVLACLRAKVEPPASVPALVRLAATAAPSEWGLGLDLSELLIDPVTRTPTDACREWHLPYPDPLAERHENEIMLTALTRCREAEDPGAYVAFRRLLVERPVLTGAELDDLLGDFELFLLADLLPSVYLPATAAHRGPSGDFAICAGCGCLLRPAAGGWACELDRCRDRGAARVGSALSAARRPHQLTAPMRLFITGPGLVEIDLERLLTGLGLTVEMWPAFDAYDVRVTFPDGTVWAIDAKDRADARLLARTLPPPVRLPAWNRFFLVVPDRRLTGRIDYRERFRRHCRPEVAAELTMCGVTELVASAAARPAVGHA</sequence>
<gene>
    <name evidence="3" type="ORF">HNR73_000786</name>
</gene>
<dbReference type="EMBL" id="JACHGT010000002">
    <property type="protein sequence ID" value="MBB6032939.1"/>
    <property type="molecule type" value="Genomic_DNA"/>
</dbReference>
<dbReference type="RefSeq" id="WP_184785866.1">
    <property type="nucleotide sequence ID" value="NZ_BONT01000020.1"/>
</dbReference>
<dbReference type="Proteomes" id="UP000548476">
    <property type="component" value="Unassembled WGS sequence"/>
</dbReference>
<evidence type="ECO:0008006" key="5">
    <source>
        <dbReference type="Google" id="ProtNLM"/>
    </source>
</evidence>
<protein>
    <recommendedName>
        <fullName evidence="5">REase associating with pPIWI RE domain-containing protein</fullName>
    </recommendedName>
</protein>
<organism evidence="3 4">
    <name type="scientific">Phytomonospora endophytica</name>
    <dbReference type="NCBI Taxonomy" id="714109"/>
    <lineage>
        <taxon>Bacteria</taxon>
        <taxon>Bacillati</taxon>
        <taxon>Actinomycetota</taxon>
        <taxon>Actinomycetes</taxon>
        <taxon>Micromonosporales</taxon>
        <taxon>Micromonosporaceae</taxon>
        <taxon>Phytomonospora</taxon>
    </lineage>
</organism>
<evidence type="ECO:0000313" key="3">
    <source>
        <dbReference type="EMBL" id="MBB6032939.1"/>
    </source>
</evidence>
<dbReference type="Pfam" id="PF18156">
    <property type="entry name" value="pPIWI_RE_Y"/>
    <property type="match status" value="1"/>
</dbReference>
<feature type="domain" description="REase associating with pPIWI RE" evidence="1">
    <location>
        <begin position="241"/>
        <end position="354"/>
    </location>
</feature>
<comment type="caution">
    <text evidence="3">The sequence shown here is derived from an EMBL/GenBank/DDBJ whole genome shotgun (WGS) entry which is preliminary data.</text>
</comment>
<reference evidence="3 4" key="1">
    <citation type="submission" date="2020-08" db="EMBL/GenBank/DDBJ databases">
        <title>Genomic Encyclopedia of Type Strains, Phase IV (KMG-IV): sequencing the most valuable type-strain genomes for metagenomic binning, comparative biology and taxonomic classification.</title>
        <authorList>
            <person name="Goeker M."/>
        </authorList>
    </citation>
    <scope>NUCLEOTIDE SEQUENCE [LARGE SCALE GENOMIC DNA]</scope>
    <source>
        <strain evidence="3 4">YIM 65646</strain>
    </source>
</reference>
<proteinExistence type="predicted"/>